<gene>
    <name evidence="3" type="ORF">BCR36DRAFT_411541</name>
</gene>
<evidence type="ECO:0000256" key="1">
    <source>
        <dbReference type="SAM" id="MobiDB-lite"/>
    </source>
</evidence>
<dbReference type="OrthoDB" id="2150648at2759"/>
<protein>
    <submittedName>
        <fullName evidence="3">Uncharacterized protein</fullName>
    </submittedName>
</protein>
<proteinExistence type="predicted"/>
<organism evidence="3 4">
    <name type="scientific">Piromyces finnis</name>
    <dbReference type="NCBI Taxonomy" id="1754191"/>
    <lineage>
        <taxon>Eukaryota</taxon>
        <taxon>Fungi</taxon>
        <taxon>Fungi incertae sedis</taxon>
        <taxon>Chytridiomycota</taxon>
        <taxon>Chytridiomycota incertae sedis</taxon>
        <taxon>Neocallimastigomycetes</taxon>
        <taxon>Neocallimastigales</taxon>
        <taxon>Neocallimastigaceae</taxon>
        <taxon>Piromyces</taxon>
    </lineage>
</organism>
<comment type="caution">
    <text evidence="3">The sequence shown here is derived from an EMBL/GenBank/DDBJ whole genome shotgun (WGS) entry which is preliminary data.</text>
</comment>
<feature type="transmembrane region" description="Helical" evidence="2">
    <location>
        <begin position="49"/>
        <end position="67"/>
    </location>
</feature>
<evidence type="ECO:0000313" key="3">
    <source>
        <dbReference type="EMBL" id="ORX52090.1"/>
    </source>
</evidence>
<feature type="region of interest" description="Disordered" evidence="1">
    <location>
        <begin position="173"/>
        <end position="206"/>
    </location>
</feature>
<sequence>MSFSEEIKSLKKNIDLEVILMTCGIIVFFIPFTTIVSCSDPDHMSLHDYLYLFSGAIMAPTGIFAIANDNTLNMKINAVYLVYAAYVELKYILDFNAGKIELGKFSQIVLPFFFAFFVINCILEIIYIATYKGSLEERIARGEFKDDPLFKELVENDKIERAKEREWERKRIERNEKRKAEKEKKKAEKEAEKEKKKAEKEAKKDN</sequence>
<evidence type="ECO:0000256" key="2">
    <source>
        <dbReference type="SAM" id="Phobius"/>
    </source>
</evidence>
<feature type="transmembrane region" description="Helical" evidence="2">
    <location>
        <begin position="18"/>
        <end position="37"/>
    </location>
</feature>
<keyword evidence="2" id="KW-1133">Transmembrane helix</keyword>
<dbReference type="Proteomes" id="UP000193719">
    <property type="component" value="Unassembled WGS sequence"/>
</dbReference>
<accession>A0A1Y1VBQ2</accession>
<feature type="transmembrane region" description="Helical" evidence="2">
    <location>
        <begin position="105"/>
        <end position="129"/>
    </location>
</feature>
<dbReference type="AlphaFoldDB" id="A0A1Y1VBQ2"/>
<dbReference type="EMBL" id="MCFH01000016">
    <property type="protein sequence ID" value="ORX52090.1"/>
    <property type="molecule type" value="Genomic_DNA"/>
</dbReference>
<reference evidence="3 4" key="2">
    <citation type="submission" date="2016-08" db="EMBL/GenBank/DDBJ databases">
        <title>Pervasive Adenine N6-methylation of Active Genes in Fungi.</title>
        <authorList>
            <consortium name="DOE Joint Genome Institute"/>
            <person name="Mondo S.J."/>
            <person name="Dannebaum R.O."/>
            <person name="Kuo R.C."/>
            <person name="Labutti K."/>
            <person name="Haridas S."/>
            <person name="Kuo A."/>
            <person name="Salamov A."/>
            <person name="Ahrendt S.R."/>
            <person name="Lipzen A."/>
            <person name="Sullivan W."/>
            <person name="Andreopoulos W.B."/>
            <person name="Clum A."/>
            <person name="Lindquist E."/>
            <person name="Daum C."/>
            <person name="Ramamoorthy G.K."/>
            <person name="Gryganskyi A."/>
            <person name="Culley D."/>
            <person name="Magnuson J.K."/>
            <person name="James T.Y."/>
            <person name="O'Malley M.A."/>
            <person name="Stajich J.E."/>
            <person name="Spatafora J.W."/>
            <person name="Visel A."/>
            <person name="Grigoriev I.V."/>
        </authorList>
    </citation>
    <scope>NUCLEOTIDE SEQUENCE [LARGE SCALE GENOMIC DNA]</scope>
    <source>
        <strain evidence="4">finn</strain>
    </source>
</reference>
<name>A0A1Y1VBQ2_9FUNG</name>
<keyword evidence="2" id="KW-0812">Transmembrane</keyword>
<reference evidence="3 4" key="1">
    <citation type="submission" date="2016-08" db="EMBL/GenBank/DDBJ databases">
        <title>Genomes of anaerobic fungi encode conserved fungal cellulosomes for biomass hydrolysis.</title>
        <authorList>
            <consortium name="DOE Joint Genome Institute"/>
            <person name="Haitjema C.H."/>
            <person name="Gilmore S.P."/>
            <person name="Henske J.K."/>
            <person name="Solomon K.V."/>
            <person name="De Groot R."/>
            <person name="Kuo A."/>
            <person name="Mondo S.J."/>
            <person name="Salamov A.A."/>
            <person name="Labutti K."/>
            <person name="Zhao Z."/>
            <person name="Chiniquy J."/>
            <person name="Barry K."/>
            <person name="Brewer H.M."/>
            <person name="Purvine S.O."/>
            <person name="Wright A.T."/>
            <person name="Boxma B."/>
            <person name="Van Alen T."/>
            <person name="Hackstein J.H."/>
            <person name="Baker S.E."/>
            <person name="Grigoriev I.V."/>
            <person name="O'Malley M.A."/>
        </authorList>
    </citation>
    <scope>NUCLEOTIDE SEQUENCE [LARGE SCALE GENOMIC DNA]</scope>
    <source>
        <strain evidence="4">finn</strain>
    </source>
</reference>
<evidence type="ECO:0000313" key="4">
    <source>
        <dbReference type="Proteomes" id="UP000193719"/>
    </source>
</evidence>
<keyword evidence="2" id="KW-0472">Membrane</keyword>
<keyword evidence="4" id="KW-1185">Reference proteome</keyword>
<feature type="transmembrane region" description="Helical" evidence="2">
    <location>
        <begin position="74"/>
        <end position="93"/>
    </location>
</feature>